<accession>A0AA38TUS3</accession>
<dbReference type="InterPro" id="IPR018289">
    <property type="entry name" value="MULE_transposase_dom"/>
</dbReference>
<dbReference type="PANTHER" id="PTHR47718:SF8">
    <property type="entry name" value="PROTEIN FAR1-RELATED SEQUENCE"/>
    <property type="match status" value="1"/>
</dbReference>
<dbReference type="Proteomes" id="UP001172457">
    <property type="component" value="Chromosome 1"/>
</dbReference>
<keyword evidence="3" id="KW-0862">Zinc</keyword>
<keyword evidence="7" id="KW-1185">Reference proteome</keyword>
<feature type="domain" description="SWIM-type" evidence="5">
    <location>
        <begin position="267"/>
        <end position="299"/>
    </location>
</feature>
<evidence type="ECO:0000256" key="2">
    <source>
        <dbReference type="ARBA" id="ARBA00022771"/>
    </source>
</evidence>
<keyword evidence="2 4" id="KW-0863">Zinc-finger</keyword>
<protein>
    <recommendedName>
        <fullName evidence="5">SWIM-type domain-containing protein</fullName>
    </recommendedName>
</protein>
<evidence type="ECO:0000259" key="5">
    <source>
        <dbReference type="PROSITE" id="PS50966"/>
    </source>
</evidence>
<comment type="caution">
    <text evidence="6">The sequence shown here is derived from an EMBL/GenBank/DDBJ whole genome shotgun (WGS) entry which is preliminary data.</text>
</comment>
<dbReference type="Pfam" id="PF10551">
    <property type="entry name" value="MULE"/>
    <property type="match status" value="1"/>
</dbReference>
<reference evidence="6" key="1">
    <citation type="submission" date="2023-03" db="EMBL/GenBank/DDBJ databases">
        <title>Chromosome-scale reference genome and RAD-based genetic map of yellow starthistle (Centaurea solstitialis) reveal putative structural variation and QTLs associated with invader traits.</title>
        <authorList>
            <person name="Reatini B."/>
            <person name="Cang F.A."/>
            <person name="Jiang Q."/>
            <person name="Mckibben M.T.W."/>
            <person name="Barker M.S."/>
            <person name="Rieseberg L.H."/>
            <person name="Dlugosch K.M."/>
        </authorList>
    </citation>
    <scope>NUCLEOTIDE SEQUENCE</scope>
    <source>
        <strain evidence="6">CAN-66</strain>
        <tissue evidence="6">Leaf</tissue>
    </source>
</reference>
<evidence type="ECO:0000256" key="4">
    <source>
        <dbReference type="PROSITE-ProRule" id="PRU00325"/>
    </source>
</evidence>
<proteinExistence type="predicted"/>
<gene>
    <name evidence="6" type="ORF">OSB04_002435</name>
</gene>
<sequence length="315" mass="36717">MKSRTFCCSCEGFRKKNKRYDNVRRHWVQTRFVVDFIAEHTHVTASADMTHLHRSHRKITDAQASEIALVESSRIAPKAGMELMIKRAGGHPNLGFILDDCRNYLRTKRTMQIKDVKGFQLLYALHTDKDDFITNIFWADAQMNSNVRKKQKTIMTEQDAAMAKAIRSQWPETYHQLCIWHTLVVDHRYEELNVDFRVRQRNLAPSLQIEILNHATTLYTLAVSRMFEVEFSKTYNCDIQLCTEPRTTMEEFVLTPNGKCFHHKVKYELSGNIVICSCQMFKCAGILCSHILKVFSFSNVMKIPSQYFNKVDKTC</sequence>
<dbReference type="InterPro" id="IPR006564">
    <property type="entry name" value="Znf_PMZ"/>
</dbReference>
<name>A0AA38TUS3_9ASTR</name>
<dbReference type="SMART" id="SM00575">
    <property type="entry name" value="ZnF_PMZ"/>
    <property type="match status" value="1"/>
</dbReference>
<dbReference type="PROSITE" id="PS50966">
    <property type="entry name" value="ZF_SWIM"/>
    <property type="match status" value="1"/>
</dbReference>
<keyword evidence="1" id="KW-0479">Metal-binding</keyword>
<dbReference type="PANTHER" id="PTHR47718">
    <property type="entry name" value="OS01G0519700 PROTEIN"/>
    <property type="match status" value="1"/>
</dbReference>
<evidence type="ECO:0000313" key="6">
    <source>
        <dbReference type="EMBL" id="KAJ9566469.1"/>
    </source>
</evidence>
<evidence type="ECO:0000256" key="1">
    <source>
        <dbReference type="ARBA" id="ARBA00022723"/>
    </source>
</evidence>
<organism evidence="6 7">
    <name type="scientific">Centaurea solstitialis</name>
    <name type="common">yellow star-thistle</name>
    <dbReference type="NCBI Taxonomy" id="347529"/>
    <lineage>
        <taxon>Eukaryota</taxon>
        <taxon>Viridiplantae</taxon>
        <taxon>Streptophyta</taxon>
        <taxon>Embryophyta</taxon>
        <taxon>Tracheophyta</taxon>
        <taxon>Spermatophyta</taxon>
        <taxon>Magnoliopsida</taxon>
        <taxon>eudicotyledons</taxon>
        <taxon>Gunneridae</taxon>
        <taxon>Pentapetalae</taxon>
        <taxon>asterids</taxon>
        <taxon>campanulids</taxon>
        <taxon>Asterales</taxon>
        <taxon>Asteraceae</taxon>
        <taxon>Carduoideae</taxon>
        <taxon>Cardueae</taxon>
        <taxon>Centaureinae</taxon>
        <taxon>Centaurea</taxon>
    </lineage>
</organism>
<dbReference type="EMBL" id="JARYMX010000001">
    <property type="protein sequence ID" value="KAJ9566469.1"/>
    <property type="molecule type" value="Genomic_DNA"/>
</dbReference>
<evidence type="ECO:0000256" key="3">
    <source>
        <dbReference type="ARBA" id="ARBA00022833"/>
    </source>
</evidence>
<dbReference type="AlphaFoldDB" id="A0AA38TUS3"/>
<evidence type="ECO:0000313" key="7">
    <source>
        <dbReference type="Proteomes" id="UP001172457"/>
    </source>
</evidence>
<dbReference type="InterPro" id="IPR007527">
    <property type="entry name" value="Znf_SWIM"/>
</dbReference>
<dbReference type="GO" id="GO:0008270">
    <property type="term" value="F:zinc ion binding"/>
    <property type="evidence" value="ECO:0007669"/>
    <property type="project" value="UniProtKB-KW"/>
</dbReference>